<proteinExistence type="predicted"/>
<reference evidence="2" key="1">
    <citation type="submission" date="2022-11" db="UniProtKB">
        <authorList>
            <consortium name="WormBaseParasite"/>
        </authorList>
    </citation>
    <scope>IDENTIFICATION</scope>
</reference>
<sequence length="180" mass="20658">MSDNLLTQAEIWDDTELVKLYEESAAGKFMDTTNDEPPNNQRQVWKVGDICMAPYEDRWYPAKILAINKNDTVKVNFTEYDEEAVVPYSELFSEEEVIYEEEESEVVVEVQRNVSISGGNEIPSSSTLPIPSMLPPPPDIFKNVTNEKEITSNMMLSWYMSGYHTGYFQAMRDFKNGKQS</sequence>
<evidence type="ECO:0000313" key="2">
    <source>
        <dbReference type="WBParaSite" id="JU765_v2.g16688.t3"/>
    </source>
</evidence>
<dbReference type="Proteomes" id="UP000887576">
    <property type="component" value="Unplaced"/>
</dbReference>
<dbReference type="WBParaSite" id="JU765_v2.g16688.t3">
    <property type="protein sequence ID" value="JU765_v2.g16688.t3"/>
    <property type="gene ID" value="JU765_v2.g16688"/>
</dbReference>
<name>A0AC34QIK5_9BILA</name>
<evidence type="ECO:0000313" key="1">
    <source>
        <dbReference type="Proteomes" id="UP000887576"/>
    </source>
</evidence>
<accession>A0AC34QIK5</accession>
<organism evidence="1 2">
    <name type="scientific">Panagrolaimus sp. JU765</name>
    <dbReference type="NCBI Taxonomy" id="591449"/>
    <lineage>
        <taxon>Eukaryota</taxon>
        <taxon>Metazoa</taxon>
        <taxon>Ecdysozoa</taxon>
        <taxon>Nematoda</taxon>
        <taxon>Chromadorea</taxon>
        <taxon>Rhabditida</taxon>
        <taxon>Tylenchina</taxon>
        <taxon>Panagrolaimomorpha</taxon>
        <taxon>Panagrolaimoidea</taxon>
        <taxon>Panagrolaimidae</taxon>
        <taxon>Panagrolaimus</taxon>
    </lineage>
</organism>
<protein>
    <submittedName>
        <fullName evidence="2">Tudor domain-containing protein</fullName>
    </submittedName>
</protein>